<feature type="domain" description="4Fe-4S ferredoxin-type" evidence="5">
    <location>
        <begin position="49"/>
        <end position="80"/>
    </location>
</feature>
<evidence type="ECO:0000313" key="6">
    <source>
        <dbReference type="EMBL" id="VFQ46460.1"/>
    </source>
</evidence>
<gene>
    <name evidence="6" type="ORF">MSL71_41270</name>
</gene>
<proteinExistence type="predicted"/>
<sequence length="242" mass="27031">MPQYAMVIDLQRCVGCGGCSVACRSENNVPDGIYWSNKITETVGTFPDVRFHYLPTLCNHCENAPCVRGCPTGAMHKLSNGITMHDPDKCIGCKYCEFNCPYGVIYFNWRSPHPSWRNADPLIKGGTFSPSEVTQKAGGKAIPYYNPDRDETLAGIRPKGVVEKCTFCDHRVQKKLLPYCVEACPADARIFGDISDPKSKVSKLLGKFKSFRLKEHLGTNPRVFYIRGYDPAHYEASKGGYK</sequence>
<dbReference type="PANTHER" id="PTHR43177:SF3">
    <property type="entry name" value="PROTEIN NRFC HOMOLOG"/>
    <property type="match status" value="1"/>
</dbReference>
<dbReference type="Gene3D" id="3.30.70.20">
    <property type="match status" value="2"/>
</dbReference>
<protein>
    <submittedName>
        <fullName evidence="6">4fe-4s dicluster domain</fullName>
    </submittedName>
</protein>
<evidence type="ECO:0000256" key="1">
    <source>
        <dbReference type="ARBA" id="ARBA00022485"/>
    </source>
</evidence>
<accession>A0A4U8YRH1</accession>
<name>A0A4U8YRH1_9BACT</name>
<dbReference type="AlphaFoldDB" id="A0A4U8YRH1"/>
<evidence type="ECO:0000313" key="7">
    <source>
        <dbReference type="Proteomes" id="UP000507962"/>
    </source>
</evidence>
<dbReference type="GO" id="GO:0051539">
    <property type="term" value="F:4 iron, 4 sulfur cluster binding"/>
    <property type="evidence" value="ECO:0007669"/>
    <property type="project" value="UniProtKB-KW"/>
</dbReference>
<evidence type="ECO:0000256" key="4">
    <source>
        <dbReference type="ARBA" id="ARBA00023014"/>
    </source>
</evidence>
<keyword evidence="1" id="KW-0004">4Fe-4S</keyword>
<keyword evidence="2" id="KW-0479">Metal-binding</keyword>
<feature type="domain" description="4Fe-4S ferredoxin-type" evidence="5">
    <location>
        <begin position="81"/>
        <end position="110"/>
    </location>
</feature>
<keyword evidence="3" id="KW-0408">Iron</keyword>
<dbReference type="Pfam" id="PF13247">
    <property type="entry name" value="Fer4_11"/>
    <property type="match status" value="2"/>
</dbReference>
<dbReference type="RefSeq" id="WP_180144195.1">
    <property type="nucleotide sequence ID" value="NZ_CAADHO010000009.1"/>
</dbReference>
<reference evidence="6 7" key="1">
    <citation type="submission" date="2019-03" db="EMBL/GenBank/DDBJ databases">
        <authorList>
            <person name="Nijsse B."/>
        </authorList>
    </citation>
    <scope>NUCLEOTIDE SEQUENCE [LARGE SCALE GENOMIC DNA]</scope>
    <source>
        <strain evidence="6">Desulfoluna butyratoxydans MSL71</strain>
    </source>
</reference>
<dbReference type="CDD" id="cd10551">
    <property type="entry name" value="PsrB"/>
    <property type="match status" value="1"/>
</dbReference>
<evidence type="ECO:0000256" key="3">
    <source>
        <dbReference type="ARBA" id="ARBA00023004"/>
    </source>
</evidence>
<dbReference type="InterPro" id="IPR017900">
    <property type="entry name" value="4Fe4S_Fe_S_CS"/>
</dbReference>
<keyword evidence="7" id="KW-1185">Reference proteome</keyword>
<organism evidence="6 7">
    <name type="scientific">Desulfoluna butyratoxydans</name>
    <dbReference type="NCBI Taxonomy" id="231438"/>
    <lineage>
        <taxon>Bacteria</taxon>
        <taxon>Pseudomonadati</taxon>
        <taxon>Thermodesulfobacteriota</taxon>
        <taxon>Desulfobacteria</taxon>
        <taxon>Desulfobacterales</taxon>
        <taxon>Desulfolunaceae</taxon>
        <taxon>Desulfoluna</taxon>
    </lineage>
</organism>
<dbReference type="InterPro" id="IPR050954">
    <property type="entry name" value="ET_IronSulfur_Cluster-Binding"/>
</dbReference>
<dbReference type="SUPFAM" id="SSF54862">
    <property type="entry name" value="4Fe-4S ferredoxins"/>
    <property type="match status" value="1"/>
</dbReference>
<dbReference type="PROSITE" id="PS51379">
    <property type="entry name" value="4FE4S_FER_2"/>
    <property type="match status" value="3"/>
</dbReference>
<evidence type="ECO:0000256" key="2">
    <source>
        <dbReference type="ARBA" id="ARBA00022723"/>
    </source>
</evidence>
<evidence type="ECO:0000259" key="5">
    <source>
        <dbReference type="PROSITE" id="PS51379"/>
    </source>
</evidence>
<dbReference type="GO" id="GO:0046872">
    <property type="term" value="F:metal ion binding"/>
    <property type="evidence" value="ECO:0007669"/>
    <property type="project" value="UniProtKB-KW"/>
</dbReference>
<dbReference type="EMBL" id="CAADHO010000009">
    <property type="protein sequence ID" value="VFQ46460.1"/>
    <property type="molecule type" value="Genomic_DNA"/>
</dbReference>
<dbReference type="PANTHER" id="PTHR43177">
    <property type="entry name" value="PROTEIN NRFC"/>
    <property type="match status" value="1"/>
</dbReference>
<dbReference type="Proteomes" id="UP000507962">
    <property type="component" value="Unassembled WGS sequence"/>
</dbReference>
<dbReference type="PROSITE" id="PS00198">
    <property type="entry name" value="4FE4S_FER_1"/>
    <property type="match status" value="1"/>
</dbReference>
<keyword evidence="4" id="KW-0411">Iron-sulfur</keyword>
<dbReference type="InterPro" id="IPR017896">
    <property type="entry name" value="4Fe4S_Fe-S-bd"/>
</dbReference>
<feature type="domain" description="4Fe-4S ferredoxin-type" evidence="5">
    <location>
        <begin position="4"/>
        <end position="33"/>
    </location>
</feature>